<dbReference type="InterPro" id="IPR029419">
    <property type="entry name" value="Arg_succ_lyase_C"/>
</dbReference>
<name>A0A5M8A5R6_9BURK</name>
<feature type="region of interest" description="Disordered" evidence="7">
    <location>
        <begin position="1"/>
        <end position="34"/>
    </location>
</feature>
<keyword evidence="6" id="KW-0963">Cytoplasm</keyword>
<dbReference type="UniPathway" id="UPA00068">
    <property type="reaction ID" value="UER00114"/>
</dbReference>
<gene>
    <name evidence="6 10" type="primary">argH</name>
    <name evidence="10" type="ORF">F1599_22110</name>
</gene>
<comment type="similarity">
    <text evidence="6">Belongs to the lyase 1 family. Argininosuccinate lyase subfamily.</text>
</comment>
<evidence type="ECO:0000256" key="4">
    <source>
        <dbReference type="ARBA" id="ARBA00022571"/>
    </source>
</evidence>
<dbReference type="SUPFAM" id="SSF48557">
    <property type="entry name" value="L-aspartase-like"/>
    <property type="match status" value="1"/>
</dbReference>
<comment type="catalytic activity">
    <reaction evidence="1 6">
        <text>2-(N(omega)-L-arginino)succinate = fumarate + L-arginine</text>
        <dbReference type="Rhea" id="RHEA:24020"/>
        <dbReference type="ChEBI" id="CHEBI:29806"/>
        <dbReference type="ChEBI" id="CHEBI:32682"/>
        <dbReference type="ChEBI" id="CHEBI:57472"/>
        <dbReference type="EC" id="4.3.2.1"/>
    </reaction>
</comment>
<dbReference type="GO" id="GO:0005829">
    <property type="term" value="C:cytosol"/>
    <property type="evidence" value="ECO:0007669"/>
    <property type="project" value="TreeGrafter"/>
</dbReference>
<evidence type="ECO:0000256" key="6">
    <source>
        <dbReference type="HAMAP-Rule" id="MF_00006"/>
    </source>
</evidence>
<evidence type="ECO:0000256" key="2">
    <source>
        <dbReference type="ARBA" id="ARBA00004941"/>
    </source>
</evidence>
<dbReference type="Pfam" id="PF14698">
    <property type="entry name" value="ASL_C2"/>
    <property type="match status" value="1"/>
</dbReference>
<evidence type="ECO:0000256" key="1">
    <source>
        <dbReference type="ARBA" id="ARBA00000985"/>
    </source>
</evidence>
<dbReference type="EC" id="4.3.2.1" evidence="3 6"/>
<dbReference type="InterPro" id="IPR009049">
    <property type="entry name" value="Argininosuccinate_lyase"/>
</dbReference>
<dbReference type="InterPro" id="IPR008948">
    <property type="entry name" value="L-Aspartase-like"/>
</dbReference>
<dbReference type="EMBL" id="VWRN01000060">
    <property type="protein sequence ID" value="KAA6117989.1"/>
    <property type="molecule type" value="Genomic_DNA"/>
</dbReference>
<organism evidence="10 11">
    <name type="scientific">Cupriavidus cauae</name>
    <dbReference type="NCBI Taxonomy" id="2608999"/>
    <lineage>
        <taxon>Bacteria</taxon>
        <taxon>Pseudomonadati</taxon>
        <taxon>Pseudomonadota</taxon>
        <taxon>Betaproteobacteria</taxon>
        <taxon>Burkholderiales</taxon>
        <taxon>Burkholderiaceae</taxon>
        <taxon>Cupriavidus</taxon>
    </lineage>
</organism>
<comment type="pathway">
    <text evidence="2 6">Amino-acid biosynthesis; L-arginine biosynthesis; L-arginine from L-ornithine and carbamoyl phosphate: step 3/3.</text>
</comment>
<dbReference type="CDD" id="cd01359">
    <property type="entry name" value="Argininosuccinate_lyase"/>
    <property type="match status" value="1"/>
</dbReference>
<dbReference type="PRINTS" id="PR00145">
    <property type="entry name" value="ARGSUCLYASE"/>
</dbReference>
<dbReference type="Gene3D" id="1.20.200.10">
    <property type="entry name" value="Fumarase/aspartase (Central domain)"/>
    <property type="match status" value="1"/>
</dbReference>
<feature type="domain" description="Argininosuccinate lyase C-terminal" evidence="9">
    <location>
        <begin position="393"/>
        <end position="468"/>
    </location>
</feature>
<dbReference type="Proteomes" id="UP000324324">
    <property type="component" value="Unassembled WGS sequence"/>
</dbReference>
<dbReference type="Gene3D" id="1.10.275.10">
    <property type="entry name" value="Fumarase/aspartase (N-terminal domain)"/>
    <property type="match status" value="1"/>
</dbReference>
<dbReference type="InterPro" id="IPR022761">
    <property type="entry name" value="Fumarate_lyase_N"/>
</dbReference>
<accession>A0A5M8A5R6</accession>
<evidence type="ECO:0000313" key="10">
    <source>
        <dbReference type="EMBL" id="KAA6117989.1"/>
    </source>
</evidence>
<feature type="domain" description="Fumarate lyase N-terminal" evidence="8">
    <location>
        <begin position="75"/>
        <end position="328"/>
    </location>
</feature>
<evidence type="ECO:0000259" key="8">
    <source>
        <dbReference type="Pfam" id="PF00206"/>
    </source>
</evidence>
<evidence type="ECO:0000313" key="11">
    <source>
        <dbReference type="Proteomes" id="UP000324324"/>
    </source>
</evidence>
<keyword evidence="6" id="KW-0028">Amino-acid biosynthesis</keyword>
<evidence type="ECO:0000256" key="3">
    <source>
        <dbReference type="ARBA" id="ARBA00012338"/>
    </source>
</evidence>
<dbReference type="GO" id="GO:0004056">
    <property type="term" value="F:argininosuccinate lyase activity"/>
    <property type="evidence" value="ECO:0007669"/>
    <property type="project" value="UniProtKB-UniRule"/>
</dbReference>
<dbReference type="InterPro" id="IPR000362">
    <property type="entry name" value="Fumarate_lyase_fam"/>
</dbReference>
<protein>
    <recommendedName>
        <fullName evidence="3 6">Argininosuccinate lyase</fullName>
        <shortName evidence="6">ASAL</shortName>
        <ecNumber evidence="3 6">4.3.2.1</ecNumber>
    </recommendedName>
    <alternativeName>
        <fullName evidence="6">Arginosuccinase</fullName>
    </alternativeName>
</protein>
<evidence type="ECO:0000259" key="9">
    <source>
        <dbReference type="Pfam" id="PF14698"/>
    </source>
</evidence>
<feature type="compositionally biased region" description="Polar residues" evidence="7">
    <location>
        <begin position="1"/>
        <end position="11"/>
    </location>
</feature>
<dbReference type="PANTHER" id="PTHR43814">
    <property type="entry name" value="ARGININOSUCCINATE LYASE"/>
    <property type="match status" value="1"/>
</dbReference>
<dbReference type="GO" id="GO:0042450">
    <property type="term" value="P:L-arginine biosynthetic process via ornithine"/>
    <property type="evidence" value="ECO:0007669"/>
    <property type="project" value="UniProtKB-UniRule"/>
</dbReference>
<keyword evidence="5 6" id="KW-0456">Lyase</keyword>
<feature type="compositionally biased region" description="Low complexity" evidence="7">
    <location>
        <begin position="12"/>
        <end position="28"/>
    </location>
</feature>
<dbReference type="NCBIfam" id="TIGR00838">
    <property type="entry name" value="argH"/>
    <property type="match status" value="1"/>
</dbReference>
<comment type="caution">
    <text evidence="10">The sequence shown here is derived from an EMBL/GenBank/DDBJ whole genome shotgun (WGS) entry which is preliminary data.</text>
</comment>
<dbReference type="PANTHER" id="PTHR43814:SF1">
    <property type="entry name" value="ARGININOSUCCINATE LYASE"/>
    <property type="match status" value="1"/>
</dbReference>
<dbReference type="PRINTS" id="PR00149">
    <property type="entry name" value="FUMRATELYASE"/>
</dbReference>
<keyword evidence="11" id="KW-1185">Reference proteome</keyword>
<reference evidence="10 11" key="1">
    <citation type="submission" date="2019-09" db="EMBL/GenBank/DDBJ databases">
        <title>Isolation of a novel species in the genus Cupriavidus from patients with sepsis using whole genome sequencing.</title>
        <authorList>
            <person name="Kweon O.J."/>
            <person name="Lee M.-K."/>
        </authorList>
    </citation>
    <scope>NUCLEOTIDE SEQUENCE [LARGE SCALE GENOMIC DNA]</scope>
    <source>
        <strain evidence="10 11">MKL-01</strain>
    </source>
</reference>
<keyword evidence="4 6" id="KW-0055">Arginine biosynthesis</keyword>
<dbReference type="RefSeq" id="WP_150084597.1">
    <property type="nucleotide sequence ID" value="NZ_VWRN01000060.1"/>
</dbReference>
<dbReference type="HAMAP" id="MF_00006">
    <property type="entry name" value="Arg_succ_lyase"/>
    <property type="match status" value="1"/>
</dbReference>
<comment type="subcellular location">
    <subcellularLocation>
        <location evidence="6">Cytoplasm</location>
    </subcellularLocation>
</comment>
<dbReference type="InterPro" id="IPR024083">
    <property type="entry name" value="Fumarase/histidase_N"/>
</dbReference>
<evidence type="ECO:0000256" key="5">
    <source>
        <dbReference type="ARBA" id="ARBA00023239"/>
    </source>
</evidence>
<dbReference type="Pfam" id="PF00206">
    <property type="entry name" value="Lyase_1"/>
    <property type="match status" value="1"/>
</dbReference>
<dbReference type="Gene3D" id="1.10.40.30">
    <property type="entry name" value="Fumarase/aspartase (C-terminal domain)"/>
    <property type="match status" value="1"/>
</dbReference>
<proteinExistence type="inferred from homology"/>
<evidence type="ECO:0000256" key="7">
    <source>
        <dbReference type="SAM" id="MobiDB-lite"/>
    </source>
</evidence>
<sequence>MDTNAIDTTYGANSASSATNSTANHTASKVSRRLQQATAPEVCELIYLPRLNRDFASGFPYLTDINQAHLLMLHAAGLVPRAMAARIARALEEIERAGPDAVPLDPAREDAYFNYEAQLMQTAGADAGGRLHVARSRNDILATHDRLRARDAGLALLEAIQALRATTLTMARQHADTVMPGYTHLQAAQPITYGYYLVGLADAFARDAERLLRALDALDACPLGAGALAGTAFPIQREETARLLGFSRCVANGLDAVASRDFAWEMMSAMTIAAVGWSRIAQDYFVWSTPEFGLIDFPDSVAGTSSIMPQKKNPVVLEYLKGKGAHLTGLLTAALSTVKGTNFSHTGDGNRESMRSFWECADECLRSARLLTLVIGSATPLRDNMLLRARRDFSAATDLADALVREANLSFREAHHIVGAVVRQALDAQLPADRITSDMVDIAARQQIGRAIGLSEEAVQRCLDPVQGVRARMAAGGPSPTLVRARLVTMQAELDAAAAELAARRRAVASARATLKRENAALAATPA</sequence>
<dbReference type="AlphaFoldDB" id="A0A5M8A5R6"/>